<reference evidence="3 4" key="1">
    <citation type="journal article" date="2021" name="Front. Microbiol.">
        <title>Comprehensive Comparative Genomics and Phenotyping of Methylobacterium Species.</title>
        <authorList>
            <person name="Alessa O."/>
            <person name="Ogura Y."/>
            <person name="Fujitani Y."/>
            <person name="Takami H."/>
            <person name="Hayashi T."/>
            <person name="Sahin N."/>
            <person name="Tani A."/>
        </authorList>
    </citation>
    <scope>NUCLEOTIDE SEQUENCE [LARGE SCALE GENOMIC DNA]</scope>
    <source>
        <strain evidence="3 4">DSM 23679</strain>
    </source>
</reference>
<feature type="signal peptide" evidence="2">
    <location>
        <begin position="1"/>
        <end position="23"/>
    </location>
</feature>
<name>A0ABQ4QMX7_9HYPH</name>
<gene>
    <name evidence="3" type="ORF">AFCDBAGC_3951</name>
</gene>
<dbReference type="RefSeq" id="WP_147752064.1">
    <property type="nucleotide sequence ID" value="NZ_BPQG01000065.1"/>
</dbReference>
<evidence type="ECO:0000313" key="3">
    <source>
        <dbReference type="EMBL" id="GJD46071.1"/>
    </source>
</evidence>
<evidence type="ECO:0000256" key="1">
    <source>
        <dbReference type="SAM" id="MobiDB-lite"/>
    </source>
</evidence>
<feature type="region of interest" description="Disordered" evidence="1">
    <location>
        <begin position="27"/>
        <end position="99"/>
    </location>
</feature>
<feature type="compositionally biased region" description="Low complexity" evidence="1">
    <location>
        <begin position="37"/>
        <end position="48"/>
    </location>
</feature>
<comment type="caution">
    <text evidence="3">The sequence shown here is derived from an EMBL/GenBank/DDBJ whole genome shotgun (WGS) entry which is preliminary data.</text>
</comment>
<feature type="compositionally biased region" description="Basic and acidic residues" evidence="1">
    <location>
        <begin position="80"/>
        <end position="91"/>
    </location>
</feature>
<evidence type="ECO:0008006" key="5">
    <source>
        <dbReference type="Google" id="ProtNLM"/>
    </source>
</evidence>
<organism evidence="3 4">
    <name type="scientific">Methylobacterium cerastii</name>
    <dbReference type="NCBI Taxonomy" id="932741"/>
    <lineage>
        <taxon>Bacteria</taxon>
        <taxon>Pseudomonadati</taxon>
        <taxon>Pseudomonadota</taxon>
        <taxon>Alphaproteobacteria</taxon>
        <taxon>Hyphomicrobiales</taxon>
        <taxon>Methylobacteriaceae</taxon>
        <taxon>Methylobacterium</taxon>
    </lineage>
</organism>
<sequence>MTKITTLSGAAAILMLTAGASFAAPCAVGTTTNNQGASSSADKSSLADGTSTAKTTPGAKAETPGTVGALNNVGAGTKPADGEQKPAEGKVVKPGSNDC</sequence>
<evidence type="ECO:0000256" key="2">
    <source>
        <dbReference type="SAM" id="SignalP"/>
    </source>
</evidence>
<protein>
    <recommendedName>
        <fullName evidence="5">Exopolysaccharide production protein YjbE</fullName>
    </recommendedName>
</protein>
<evidence type="ECO:0000313" key="4">
    <source>
        <dbReference type="Proteomes" id="UP001055117"/>
    </source>
</evidence>
<keyword evidence="4" id="KW-1185">Reference proteome</keyword>
<feature type="chain" id="PRO_5045082802" description="Exopolysaccharide production protein YjbE" evidence="2">
    <location>
        <begin position="24"/>
        <end position="99"/>
    </location>
</feature>
<dbReference type="Proteomes" id="UP001055117">
    <property type="component" value="Unassembled WGS sequence"/>
</dbReference>
<proteinExistence type="predicted"/>
<keyword evidence="2" id="KW-0732">Signal</keyword>
<accession>A0ABQ4QMX7</accession>
<dbReference type="EMBL" id="BPQG01000065">
    <property type="protein sequence ID" value="GJD46071.1"/>
    <property type="molecule type" value="Genomic_DNA"/>
</dbReference>